<evidence type="ECO:0000256" key="4">
    <source>
        <dbReference type="SAM" id="SignalP"/>
    </source>
</evidence>
<dbReference type="GO" id="GO:0052621">
    <property type="term" value="F:diguanylate cyclase activity"/>
    <property type="evidence" value="ECO:0007669"/>
    <property type="project" value="UniProtKB-EC"/>
</dbReference>
<dbReference type="CDD" id="cd01949">
    <property type="entry name" value="GGDEF"/>
    <property type="match status" value="1"/>
</dbReference>
<dbReference type="Proteomes" id="UP001596086">
    <property type="component" value="Unassembled WGS sequence"/>
</dbReference>
<dbReference type="SUPFAM" id="SSF55073">
    <property type="entry name" value="Nucleotide cyclase"/>
    <property type="match status" value="1"/>
</dbReference>
<dbReference type="Pfam" id="PF00990">
    <property type="entry name" value="GGDEF"/>
    <property type="match status" value="1"/>
</dbReference>
<evidence type="ECO:0000256" key="2">
    <source>
        <dbReference type="ARBA" id="ARBA00034247"/>
    </source>
</evidence>
<dbReference type="EC" id="2.7.7.65" evidence="1"/>
<dbReference type="Gene3D" id="1.25.40.10">
    <property type="entry name" value="Tetratricopeptide repeat domain"/>
    <property type="match status" value="2"/>
</dbReference>
<dbReference type="InterPro" id="IPR000160">
    <property type="entry name" value="GGDEF_dom"/>
</dbReference>
<keyword evidence="3" id="KW-1133">Transmembrane helix</keyword>
<dbReference type="SUPFAM" id="SSF48452">
    <property type="entry name" value="TPR-like"/>
    <property type="match status" value="2"/>
</dbReference>
<evidence type="ECO:0000313" key="7">
    <source>
        <dbReference type="Proteomes" id="UP001596086"/>
    </source>
</evidence>
<evidence type="ECO:0000256" key="3">
    <source>
        <dbReference type="SAM" id="Phobius"/>
    </source>
</evidence>
<dbReference type="InterPro" id="IPR029787">
    <property type="entry name" value="Nucleotide_cyclase"/>
</dbReference>
<feature type="transmembrane region" description="Helical" evidence="3">
    <location>
        <begin position="422"/>
        <end position="442"/>
    </location>
</feature>
<dbReference type="PANTHER" id="PTHR45138:SF9">
    <property type="entry name" value="DIGUANYLATE CYCLASE DGCM-RELATED"/>
    <property type="match status" value="1"/>
</dbReference>
<dbReference type="InterPro" id="IPR043128">
    <property type="entry name" value="Rev_trsase/Diguanyl_cyclase"/>
</dbReference>
<keyword evidence="6" id="KW-0548">Nucleotidyltransferase</keyword>
<keyword evidence="6" id="KW-0808">Transferase</keyword>
<dbReference type="InterPro" id="IPR026000">
    <property type="entry name" value="Apc5_dom"/>
</dbReference>
<organism evidence="6 7">
    <name type="scientific">Massilia aerilata</name>
    <dbReference type="NCBI Taxonomy" id="453817"/>
    <lineage>
        <taxon>Bacteria</taxon>
        <taxon>Pseudomonadati</taxon>
        <taxon>Pseudomonadota</taxon>
        <taxon>Betaproteobacteria</taxon>
        <taxon>Burkholderiales</taxon>
        <taxon>Oxalobacteraceae</taxon>
        <taxon>Telluria group</taxon>
        <taxon>Massilia</taxon>
    </lineage>
</organism>
<comment type="caution">
    <text evidence="6">The sequence shown here is derived from an EMBL/GenBank/DDBJ whole genome shotgun (WGS) entry which is preliminary data.</text>
</comment>
<dbReference type="EMBL" id="JBHSMZ010000001">
    <property type="protein sequence ID" value="MFC5547257.1"/>
    <property type="molecule type" value="Genomic_DNA"/>
</dbReference>
<dbReference type="SMART" id="SM00267">
    <property type="entry name" value="GGDEF"/>
    <property type="match status" value="1"/>
</dbReference>
<keyword evidence="3" id="KW-0812">Transmembrane</keyword>
<dbReference type="PANTHER" id="PTHR45138">
    <property type="entry name" value="REGULATORY COMPONENTS OF SENSORY TRANSDUCTION SYSTEM"/>
    <property type="match status" value="1"/>
</dbReference>
<reference evidence="7" key="1">
    <citation type="journal article" date="2019" name="Int. J. Syst. Evol. Microbiol.">
        <title>The Global Catalogue of Microorganisms (GCM) 10K type strain sequencing project: providing services to taxonomists for standard genome sequencing and annotation.</title>
        <authorList>
            <consortium name="The Broad Institute Genomics Platform"/>
            <consortium name="The Broad Institute Genome Sequencing Center for Infectious Disease"/>
            <person name="Wu L."/>
            <person name="Ma J."/>
        </authorList>
    </citation>
    <scope>NUCLEOTIDE SEQUENCE [LARGE SCALE GENOMIC DNA]</scope>
    <source>
        <strain evidence="7">CGMCC 4.5798</strain>
    </source>
</reference>
<comment type="catalytic activity">
    <reaction evidence="2">
        <text>2 GTP = 3',3'-c-di-GMP + 2 diphosphate</text>
        <dbReference type="Rhea" id="RHEA:24898"/>
        <dbReference type="ChEBI" id="CHEBI:33019"/>
        <dbReference type="ChEBI" id="CHEBI:37565"/>
        <dbReference type="ChEBI" id="CHEBI:58805"/>
        <dbReference type="EC" id="2.7.7.65"/>
    </reaction>
</comment>
<feature type="chain" id="PRO_5045535449" description="diguanylate cyclase" evidence="4">
    <location>
        <begin position="22"/>
        <end position="665"/>
    </location>
</feature>
<dbReference type="RefSeq" id="WP_379766191.1">
    <property type="nucleotide sequence ID" value="NZ_JBHSMZ010000001.1"/>
</dbReference>
<sequence length="665" mass="72248">MIVRRFLFGLLFLCWTALAHAGTDQDDFMHALATAREEAYVTPSAALAKLDQLKEGRSGQELGHLLVETSRANFWLGKKQEALAAALDAEKLGRESHDDVLLAKAMLSHGLVLSRLVHDQDAARKLIANAAALAETTEDIHLKTRALVAQGLLADQEGRSDDALDYVEQAAGLARSGADPDALAMALREQARLMAVVGDAAPALKLADELLAIARSRGIPAQLAHARLIEYATAAHAGNPRRAEKALQSAVDILEQLDARERLAVPLANLAELYVQSRRFGEAARTSEAALRIAREVGDENGARLASYELGLSYIYFRNVAQGRQMVDTALDGLKDDERYVRMLLDYGHALNQVGWGDVALTVYEKAGSVSLAAWRKEKQLSYQALQRAYAYQKKQAELTAAHHESQLKAAELTTVKRLRTLWVALSVTTLVAVLLIALLYGRVKKANRTLKVKNEQLFHQSTRDSLTGLFNRHYFYEHVVPRYHENPGRDGKAGGVFLLMDVDHFKSINDRFGHSAGDVVLKNVAARLAASLREQDVLIRWGGEEFLAYLPGVALDEARQLCARLLAAVCGSSIAAEGQQLTVSVSIGFCPRPLANVDGGPDWEKLVHLADLCLYLAKTAGRNQAFGVADANALTPAAIAAADADLGQASADGLVDLVNVKTVQ</sequence>
<dbReference type="PROSITE" id="PS50887">
    <property type="entry name" value="GGDEF"/>
    <property type="match status" value="1"/>
</dbReference>
<keyword evidence="4" id="KW-0732">Signal</keyword>
<protein>
    <recommendedName>
        <fullName evidence="1">diguanylate cyclase</fullName>
        <ecNumber evidence="1">2.7.7.65</ecNumber>
    </recommendedName>
</protein>
<accession>A0ABW0RRK0</accession>
<feature type="domain" description="GGDEF" evidence="5">
    <location>
        <begin position="494"/>
        <end position="631"/>
    </location>
</feature>
<feature type="signal peptide" evidence="4">
    <location>
        <begin position="1"/>
        <end position="21"/>
    </location>
</feature>
<evidence type="ECO:0000313" key="6">
    <source>
        <dbReference type="EMBL" id="MFC5547257.1"/>
    </source>
</evidence>
<gene>
    <name evidence="6" type="ORF">ACFPO9_01865</name>
</gene>
<keyword evidence="7" id="KW-1185">Reference proteome</keyword>
<dbReference type="Gene3D" id="3.30.70.270">
    <property type="match status" value="1"/>
</dbReference>
<name>A0ABW0RRK0_9BURK</name>
<proteinExistence type="predicted"/>
<keyword evidence="3" id="KW-0472">Membrane</keyword>
<dbReference type="InterPro" id="IPR011990">
    <property type="entry name" value="TPR-like_helical_dom_sf"/>
</dbReference>
<dbReference type="InterPro" id="IPR050469">
    <property type="entry name" value="Diguanylate_Cyclase"/>
</dbReference>
<evidence type="ECO:0000259" key="5">
    <source>
        <dbReference type="PROSITE" id="PS50887"/>
    </source>
</evidence>
<evidence type="ECO:0000256" key="1">
    <source>
        <dbReference type="ARBA" id="ARBA00012528"/>
    </source>
</evidence>
<dbReference type="Pfam" id="PF12862">
    <property type="entry name" value="ANAPC5"/>
    <property type="match status" value="3"/>
</dbReference>
<dbReference type="NCBIfam" id="TIGR00254">
    <property type="entry name" value="GGDEF"/>
    <property type="match status" value="1"/>
</dbReference>